<name>W6PYM1_PENRF</name>
<reference evidence="2" key="1">
    <citation type="journal article" date="2014" name="Nat. Commun.">
        <title>Multiple recent horizontal transfers of a large genomic region in cheese making fungi.</title>
        <authorList>
            <person name="Cheeseman K."/>
            <person name="Ropars J."/>
            <person name="Renault P."/>
            <person name="Dupont J."/>
            <person name="Gouzy J."/>
            <person name="Branca A."/>
            <person name="Abraham A.L."/>
            <person name="Ceppi M."/>
            <person name="Conseiller E."/>
            <person name="Debuchy R."/>
            <person name="Malagnac F."/>
            <person name="Goarin A."/>
            <person name="Silar P."/>
            <person name="Lacoste S."/>
            <person name="Sallet E."/>
            <person name="Bensimon A."/>
            <person name="Giraud T."/>
            <person name="Brygoo Y."/>
        </authorList>
    </citation>
    <scope>NUCLEOTIDE SEQUENCE [LARGE SCALE GENOMIC DNA]</scope>
    <source>
        <strain evidence="2">FM164</strain>
    </source>
</reference>
<evidence type="ECO:0000313" key="2">
    <source>
        <dbReference type="EMBL" id="CDM28826.1"/>
    </source>
</evidence>
<proteinExistence type="predicted"/>
<keyword evidence="1" id="KW-0812">Transmembrane</keyword>
<keyword evidence="1" id="KW-1133">Transmembrane helix</keyword>
<organism evidence="2 3">
    <name type="scientific">Penicillium roqueforti (strain FM164)</name>
    <dbReference type="NCBI Taxonomy" id="1365484"/>
    <lineage>
        <taxon>Eukaryota</taxon>
        <taxon>Fungi</taxon>
        <taxon>Dikarya</taxon>
        <taxon>Ascomycota</taxon>
        <taxon>Pezizomycotina</taxon>
        <taxon>Eurotiomycetes</taxon>
        <taxon>Eurotiomycetidae</taxon>
        <taxon>Eurotiales</taxon>
        <taxon>Aspergillaceae</taxon>
        <taxon>Penicillium</taxon>
    </lineage>
</organism>
<accession>W6PYM1</accession>
<dbReference type="Proteomes" id="UP000030686">
    <property type="component" value="Unassembled WGS sequence"/>
</dbReference>
<dbReference type="EMBL" id="HG792015">
    <property type="protein sequence ID" value="CDM28826.1"/>
    <property type="molecule type" value="Genomic_DNA"/>
</dbReference>
<keyword evidence="3" id="KW-1185">Reference proteome</keyword>
<feature type="transmembrane region" description="Helical" evidence="1">
    <location>
        <begin position="20"/>
        <end position="45"/>
    </location>
</feature>
<dbReference type="OMA" id="CAIVIRH"/>
<sequence length="126" mass="13652">MAPIPSDKSDSASESTIDLAAGYLGVIILAICALLLLMLVCAIVIRHHILNIIGCWIKNCYIRAKTALGTTRLKAKSLLSTITLKKTRTQSYDPKNTSDVRLQYLVPPPKAAHTTTTTIDDSPCSL</sequence>
<dbReference type="AlphaFoldDB" id="W6PYM1"/>
<protein>
    <submittedName>
        <fullName evidence="2">Uncharacterized protein</fullName>
    </submittedName>
</protein>
<evidence type="ECO:0000256" key="1">
    <source>
        <dbReference type="SAM" id="Phobius"/>
    </source>
</evidence>
<keyword evidence="1" id="KW-0472">Membrane</keyword>
<gene>
    <name evidence="2" type="ORF">PROQFM164_S01g002637</name>
</gene>
<evidence type="ECO:0000313" key="3">
    <source>
        <dbReference type="Proteomes" id="UP000030686"/>
    </source>
</evidence>